<proteinExistence type="predicted"/>
<reference evidence="1" key="1">
    <citation type="submission" date="2018-02" db="EMBL/GenBank/DDBJ databases">
        <title>Rhizophora mucronata_Transcriptome.</title>
        <authorList>
            <person name="Meera S.P."/>
            <person name="Sreeshan A."/>
            <person name="Augustine A."/>
        </authorList>
    </citation>
    <scope>NUCLEOTIDE SEQUENCE</scope>
    <source>
        <tissue evidence="1">Leaf</tissue>
    </source>
</reference>
<accession>A0A2P2QI78</accession>
<evidence type="ECO:0000313" key="1">
    <source>
        <dbReference type="EMBL" id="MBX66712.1"/>
    </source>
</evidence>
<name>A0A2P2QI78_RHIMU</name>
<sequence>MEPFRSNKISL</sequence>
<organism evidence="1">
    <name type="scientific">Rhizophora mucronata</name>
    <name type="common">Asiatic mangrove</name>
    <dbReference type="NCBI Taxonomy" id="61149"/>
    <lineage>
        <taxon>Eukaryota</taxon>
        <taxon>Viridiplantae</taxon>
        <taxon>Streptophyta</taxon>
        <taxon>Embryophyta</taxon>
        <taxon>Tracheophyta</taxon>
        <taxon>Spermatophyta</taxon>
        <taxon>Magnoliopsida</taxon>
        <taxon>eudicotyledons</taxon>
        <taxon>Gunneridae</taxon>
        <taxon>Pentapetalae</taxon>
        <taxon>rosids</taxon>
        <taxon>fabids</taxon>
        <taxon>Malpighiales</taxon>
        <taxon>Rhizophoraceae</taxon>
        <taxon>Rhizophora</taxon>
    </lineage>
</organism>
<protein>
    <submittedName>
        <fullName evidence="1">Uncharacterized protein</fullName>
    </submittedName>
</protein>
<dbReference type="EMBL" id="GGEC01086228">
    <property type="protein sequence ID" value="MBX66712.1"/>
    <property type="molecule type" value="Transcribed_RNA"/>
</dbReference>